<dbReference type="AlphaFoldDB" id="D4M317"/>
<evidence type="ECO:0000256" key="11">
    <source>
        <dbReference type="ARBA" id="ARBA00023027"/>
    </source>
</evidence>
<dbReference type="Pfam" id="PF02256">
    <property type="entry name" value="Fe_hyd_SSU"/>
    <property type="match status" value="1"/>
</dbReference>
<dbReference type="KEGG" id="rto:RTO_09320"/>
<keyword evidence="17" id="KW-0560">Oxidoreductase</keyword>
<dbReference type="GO" id="GO:0042773">
    <property type="term" value="P:ATP synthesis coupled electron transport"/>
    <property type="evidence" value="ECO:0007669"/>
    <property type="project" value="InterPro"/>
</dbReference>
<dbReference type="SUPFAM" id="SSF54862">
    <property type="entry name" value="4Fe-4S ferredoxins"/>
    <property type="match status" value="1"/>
</dbReference>
<dbReference type="InterPro" id="IPR036991">
    <property type="entry name" value="Fe_hydrogenase_ssu_sf"/>
</dbReference>
<dbReference type="PROSITE" id="PS51379">
    <property type="entry name" value="4FE4S_FER_2"/>
    <property type="match status" value="2"/>
</dbReference>
<organism evidence="17 18">
    <name type="scientific">[Ruminococcus] torques L2-14</name>
    <dbReference type="NCBI Taxonomy" id="657313"/>
    <lineage>
        <taxon>Bacteria</taxon>
        <taxon>Bacillati</taxon>
        <taxon>Bacillota</taxon>
        <taxon>Clostridia</taxon>
        <taxon>Lachnospirales</taxon>
        <taxon>Lachnospiraceae</taxon>
        <taxon>Mediterraneibacter</taxon>
    </lineage>
</organism>
<keyword evidence="7" id="KW-0677">Repeat</keyword>
<dbReference type="Proteomes" id="UP000008956">
    <property type="component" value="Chromosome"/>
</dbReference>
<keyword evidence="9" id="KW-0408">Iron</keyword>
<keyword evidence="6" id="KW-0479">Metal-binding</keyword>
<keyword evidence="10" id="KW-0411">Iron-sulfur</keyword>
<dbReference type="EC" id="1.6.5.3" evidence="17"/>
<dbReference type="STRING" id="33039.ERS852502_01438"/>
<proteinExistence type="inferred from homology"/>
<dbReference type="SUPFAM" id="SSF54292">
    <property type="entry name" value="2Fe-2S ferredoxin-like"/>
    <property type="match status" value="1"/>
</dbReference>
<evidence type="ECO:0000256" key="1">
    <source>
        <dbReference type="ARBA" id="ARBA00001966"/>
    </source>
</evidence>
<dbReference type="GO" id="GO:0005506">
    <property type="term" value="F:iron ion binding"/>
    <property type="evidence" value="ECO:0007669"/>
    <property type="project" value="InterPro"/>
</dbReference>
<evidence type="ECO:0000256" key="6">
    <source>
        <dbReference type="ARBA" id="ARBA00022723"/>
    </source>
</evidence>
<keyword evidence="12" id="KW-0472">Membrane</keyword>
<keyword evidence="8" id="KW-1278">Translocase</keyword>
<dbReference type="HOGENOM" id="CLU_018240_2_1_9"/>
<dbReference type="InterPro" id="IPR017896">
    <property type="entry name" value="4Fe4S_Fe-S-bd"/>
</dbReference>
<feature type="domain" description="2Fe-2S ferredoxin-type" evidence="14">
    <location>
        <begin position="1"/>
        <end position="77"/>
    </location>
</feature>
<dbReference type="Gene3D" id="3.40.950.10">
    <property type="entry name" value="Fe-only Hydrogenase (Larger Subunit), Chain L, domain 3"/>
    <property type="match status" value="1"/>
</dbReference>
<dbReference type="Pfam" id="PF13510">
    <property type="entry name" value="Fer2_4"/>
    <property type="match status" value="1"/>
</dbReference>
<dbReference type="InterPro" id="IPR017900">
    <property type="entry name" value="4Fe4S_Fe_S_CS"/>
</dbReference>
<keyword evidence="4" id="KW-0004">4Fe-4S</keyword>
<evidence type="ECO:0000256" key="8">
    <source>
        <dbReference type="ARBA" id="ARBA00022967"/>
    </source>
</evidence>
<dbReference type="Pfam" id="PF12838">
    <property type="entry name" value="Fer4_7"/>
    <property type="match status" value="1"/>
</dbReference>
<dbReference type="FunFam" id="3.30.70.20:FF:000035">
    <property type="entry name" value="Iron hydrogenase 1"/>
    <property type="match status" value="1"/>
</dbReference>
<dbReference type="CDD" id="cd00207">
    <property type="entry name" value="fer2"/>
    <property type="match status" value="1"/>
</dbReference>
<dbReference type="InterPro" id="IPR001041">
    <property type="entry name" value="2Fe-2S_ferredoxin-type"/>
</dbReference>
<evidence type="ECO:0000256" key="13">
    <source>
        <dbReference type="ARBA" id="ARBA00034078"/>
    </source>
</evidence>
<feature type="domain" description="4Fe-4S ferredoxin-type" evidence="15">
    <location>
        <begin position="179"/>
        <end position="208"/>
    </location>
</feature>
<dbReference type="GO" id="GO:0016020">
    <property type="term" value="C:membrane"/>
    <property type="evidence" value="ECO:0007669"/>
    <property type="project" value="UniProtKB-SubCell"/>
</dbReference>
<reference evidence="17 18" key="1">
    <citation type="submission" date="2010-03" db="EMBL/GenBank/DDBJ databases">
        <title>The genome sequence of Ruminococcus torques L2-14.</title>
        <authorList>
            <consortium name="metaHIT consortium -- http://www.metahit.eu/"/>
            <person name="Pajon A."/>
            <person name="Turner K."/>
            <person name="Parkhill J."/>
            <person name="Duncan S."/>
            <person name="Flint H."/>
        </authorList>
    </citation>
    <scope>NUCLEOTIDE SEQUENCE [LARGE SCALE GENOMIC DNA]</scope>
    <source>
        <strain evidence="17 18">L2-14</strain>
    </source>
</reference>
<comment type="cofactor">
    <cofactor evidence="1">
        <name>[4Fe-4S] cluster</name>
        <dbReference type="ChEBI" id="CHEBI:49883"/>
    </cofactor>
</comment>
<name>D4M317_9FIRM</name>
<dbReference type="InterPro" id="IPR000283">
    <property type="entry name" value="NADH_UbQ_OxRdtase_75kDa_su_CS"/>
</dbReference>
<evidence type="ECO:0000256" key="9">
    <source>
        <dbReference type="ARBA" id="ARBA00023004"/>
    </source>
</evidence>
<evidence type="ECO:0000259" key="14">
    <source>
        <dbReference type="PROSITE" id="PS51085"/>
    </source>
</evidence>
<evidence type="ECO:0000313" key="18">
    <source>
        <dbReference type="Proteomes" id="UP000008956"/>
    </source>
</evidence>
<dbReference type="SMART" id="SM00902">
    <property type="entry name" value="Fe_hyd_SSU"/>
    <property type="match status" value="1"/>
</dbReference>
<evidence type="ECO:0000256" key="3">
    <source>
        <dbReference type="ARBA" id="ARBA00005404"/>
    </source>
</evidence>
<protein>
    <submittedName>
        <fullName evidence="17">Hydrogenases, Fe-only</fullName>
        <ecNumber evidence="17">1.6.5.3</ecNumber>
    </submittedName>
</protein>
<dbReference type="InterPro" id="IPR019574">
    <property type="entry name" value="NADH_UbQ_OxRdtase_Gsu_4Fe4S-bd"/>
</dbReference>
<dbReference type="Gene3D" id="3.10.20.740">
    <property type="match status" value="1"/>
</dbReference>
<dbReference type="GO" id="GO:0008137">
    <property type="term" value="F:NADH dehydrogenase (ubiquinone) activity"/>
    <property type="evidence" value="ECO:0007669"/>
    <property type="project" value="InterPro"/>
</dbReference>
<evidence type="ECO:0000256" key="5">
    <source>
        <dbReference type="ARBA" id="ARBA00022714"/>
    </source>
</evidence>
<dbReference type="SMART" id="SM00929">
    <property type="entry name" value="NADH-G_4Fe-4S_3"/>
    <property type="match status" value="1"/>
</dbReference>
<dbReference type="GO" id="GO:0051539">
    <property type="term" value="F:4 iron, 4 sulfur cluster binding"/>
    <property type="evidence" value="ECO:0007669"/>
    <property type="project" value="UniProtKB-KW"/>
</dbReference>
<evidence type="ECO:0000259" key="16">
    <source>
        <dbReference type="PROSITE" id="PS51839"/>
    </source>
</evidence>
<feature type="domain" description="4Fe-4S ferredoxin-type" evidence="15">
    <location>
        <begin position="136"/>
        <end position="166"/>
    </location>
</feature>
<dbReference type="PROSITE" id="PS00641">
    <property type="entry name" value="COMPLEX1_75K_1"/>
    <property type="match status" value="1"/>
</dbReference>
<evidence type="ECO:0000256" key="12">
    <source>
        <dbReference type="ARBA" id="ARBA00023136"/>
    </source>
</evidence>
<evidence type="ECO:0000256" key="2">
    <source>
        <dbReference type="ARBA" id="ARBA00004370"/>
    </source>
</evidence>
<keyword evidence="11" id="KW-0520">NAD</keyword>
<gene>
    <name evidence="17" type="ORF">RTO_09320</name>
</gene>
<dbReference type="GO" id="GO:0008901">
    <property type="term" value="F:ferredoxin hydrogenase activity"/>
    <property type="evidence" value="ECO:0007669"/>
    <property type="project" value="InterPro"/>
</dbReference>
<dbReference type="Gene3D" id="4.10.260.20">
    <property type="entry name" value="Iron hydrogenase, small subunit"/>
    <property type="match status" value="1"/>
</dbReference>
<dbReference type="NCBIfam" id="TIGR02512">
    <property type="entry name" value="FeFe_hydrog_A"/>
    <property type="match status" value="1"/>
</dbReference>
<dbReference type="PATRIC" id="fig|657313.3.peg.603"/>
<sequence>MGIMTIDGQVIEFTDEPNVLSVIRKAGIDIPTLCYHSELSIYGACRLCTVEDDRGKTFASCSEKPRDGMIIYTNTPRLMRYRKLILELLLAAHCRDCTTCIKSGECHLQELAHRMGVHEIRFENVREIQPIDTSSHAIIRDPNKCILCGDCVRMCDNVQNINAIDFAYRGTDAQVIPAFNKKIAETDCVGCGQCRVVCPTGAISIHTNIDEVWEALADKNTKVIAQIAPAVRVAIGDNFGYAKGENVMGKLVGVLHRLGFDEVYDTSYGADLTVVEESKEFIERFTSGEKMPLFTSCCPAWVKYCENKYPEFVPNLSTCRSPQQMFGAVVREYYKDPEKNEGKKIVSVSIMPCTAKKEEILRPESYTNGKQDVDYVLTTTEIVRMIRKSGIVFDKVEIEAADVPFGIGSGSGVIFGVTGGVTEAVLRRLQQGHNRVDMESIKKSGVRGDDGIKVLTYNYNGREIKAAVVNGLANADKVLQQIKNHEAEYDFVEVMACRRGCIMGGGQPVNAGPRTRKARMKGLYDTDVNTQIKKSNENPMILSLYDTLLKGKEHELLHRNFSGK</sequence>
<dbReference type="InterPro" id="IPR036010">
    <property type="entry name" value="2Fe-2S_ferredoxin-like_sf"/>
</dbReference>
<dbReference type="PROSITE" id="PS51085">
    <property type="entry name" value="2FE2S_FER_2"/>
    <property type="match status" value="1"/>
</dbReference>
<dbReference type="InterPro" id="IPR003149">
    <property type="entry name" value="Fe_hydrogenase_ssu"/>
</dbReference>
<dbReference type="Gene3D" id="3.30.70.20">
    <property type="match status" value="1"/>
</dbReference>
<dbReference type="SUPFAM" id="SSF53920">
    <property type="entry name" value="Fe-only hydrogenase"/>
    <property type="match status" value="1"/>
</dbReference>
<evidence type="ECO:0000256" key="7">
    <source>
        <dbReference type="ARBA" id="ARBA00022737"/>
    </source>
</evidence>
<dbReference type="EMBL" id="FP929055">
    <property type="protein sequence ID" value="CBL25629.1"/>
    <property type="molecule type" value="Genomic_DNA"/>
</dbReference>
<dbReference type="GO" id="GO:0051537">
    <property type="term" value="F:2 iron, 2 sulfur cluster binding"/>
    <property type="evidence" value="ECO:0007669"/>
    <property type="project" value="UniProtKB-KW"/>
</dbReference>
<feature type="domain" description="4Fe-4S His(Cys)3-ligated-type" evidence="16">
    <location>
        <begin position="77"/>
        <end position="116"/>
    </location>
</feature>
<dbReference type="Pfam" id="PF10588">
    <property type="entry name" value="NADH-G_4Fe-4S_3"/>
    <property type="match status" value="1"/>
</dbReference>
<dbReference type="InterPro" id="IPR004108">
    <property type="entry name" value="Fe_hydrogenase_lsu_C"/>
</dbReference>
<comment type="subcellular location">
    <subcellularLocation>
        <location evidence="2">Membrane</location>
    </subcellularLocation>
</comment>
<dbReference type="PROSITE" id="PS51839">
    <property type="entry name" value="4FE4S_HC3"/>
    <property type="match status" value="1"/>
</dbReference>
<reference evidence="17 18" key="2">
    <citation type="submission" date="2010-03" db="EMBL/GenBank/DDBJ databases">
        <authorList>
            <person name="Pajon A."/>
        </authorList>
    </citation>
    <scope>NUCLEOTIDE SEQUENCE [LARGE SCALE GENOMIC DNA]</scope>
    <source>
        <strain evidence="17 18">L2-14</strain>
    </source>
</reference>
<dbReference type="Pfam" id="PF02906">
    <property type="entry name" value="Fe_hyd_lg_C"/>
    <property type="match status" value="1"/>
</dbReference>
<comment type="similarity">
    <text evidence="3">Belongs to the complex I 75 kDa subunit family.</text>
</comment>
<dbReference type="RefSeq" id="WP_015528256.1">
    <property type="nucleotide sequence ID" value="NC_021015.1"/>
</dbReference>
<dbReference type="InterPro" id="IPR009016">
    <property type="entry name" value="Fe_hydrogenase"/>
</dbReference>
<keyword evidence="5" id="KW-0001">2Fe-2S</keyword>
<comment type="cofactor">
    <cofactor evidence="13">
        <name>[2Fe-2S] cluster</name>
        <dbReference type="ChEBI" id="CHEBI:190135"/>
    </cofactor>
</comment>
<dbReference type="InterPro" id="IPR013352">
    <property type="entry name" value="Fe_hydrogenase_subset"/>
</dbReference>
<dbReference type="PROSITE" id="PS00198">
    <property type="entry name" value="4FE4S_FER_1"/>
    <property type="match status" value="1"/>
</dbReference>
<accession>D4M317</accession>
<dbReference type="InterPro" id="IPR050340">
    <property type="entry name" value="Cytosolic_Fe-S_CAF"/>
</dbReference>
<evidence type="ECO:0000259" key="15">
    <source>
        <dbReference type="PROSITE" id="PS51379"/>
    </source>
</evidence>
<evidence type="ECO:0000256" key="10">
    <source>
        <dbReference type="ARBA" id="ARBA00023014"/>
    </source>
</evidence>
<dbReference type="PANTHER" id="PTHR11615">
    <property type="entry name" value="NITRATE, FORMATE, IRON DEHYDROGENASE"/>
    <property type="match status" value="1"/>
</dbReference>
<evidence type="ECO:0000256" key="4">
    <source>
        <dbReference type="ARBA" id="ARBA00022485"/>
    </source>
</evidence>
<evidence type="ECO:0000313" key="17">
    <source>
        <dbReference type="EMBL" id="CBL25629.1"/>
    </source>
</evidence>
<dbReference type="Gene3D" id="3.40.50.1780">
    <property type="match status" value="1"/>
</dbReference>
<dbReference type="FunFam" id="3.10.20.740:FF:000004">
    <property type="entry name" value="NADH-quinone oxidoreductase"/>
    <property type="match status" value="1"/>
</dbReference>